<reference evidence="1 2" key="1">
    <citation type="journal article" date="2023" name="Hortic Res">
        <title>Pangenome of water caltrop reveals structural variations and asymmetric subgenome divergence after allopolyploidization.</title>
        <authorList>
            <person name="Zhang X."/>
            <person name="Chen Y."/>
            <person name="Wang L."/>
            <person name="Yuan Y."/>
            <person name="Fang M."/>
            <person name="Shi L."/>
            <person name="Lu R."/>
            <person name="Comes H.P."/>
            <person name="Ma Y."/>
            <person name="Chen Y."/>
            <person name="Huang G."/>
            <person name="Zhou Y."/>
            <person name="Zheng Z."/>
            <person name="Qiu Y."/>
        </authorList>
    </citation>
    <scope>NUCLEOTIDE SEQUENCE [LARGE SCALE GENOMIC DNA]</scope>
    <source>
        <strain evidence="1">F231</strain>
    </source>
</reference>
<name>A0AAN7KY10_TRANT</name>
<dbReference type="EMBL" id="JAXQNO010000019">
    <property type="protein sequence ID" value="KAK4775140.1"/>
    <property type="molecule type" value="Genomic_DNA"/>
</dbReference>
<dbReference type="AlphaFoldDB" id="A0AAN7KY10"/>
<comment type="caution">
    <text evidence="1">The sequence shown here is derived from an EMBL/GenBank/DDBJ whole genome shotgun (WGS) entry which is preliminary data.</text>
</comment>
<protein>
    <submittedName>
        <fullName evidence="1">Uncharacterized protein</fullName>
    </submittedName>
</protein>
<keyword evidence="2" id="KW-1185">Reference proteome</keyword>
<organism evidence="1 2">
    <name type="scientific">Trapa natans</name>
    <name type="common">Water chestnut</name>
    <dbReference type="NCBI Taxonomy" id="22666"/>
    <lineage>
        <taxon>Eukaryota</taxon>
        <taxon>Viridiplantae</taxon>
        <taxon>Streptophyta</taxon>
        <taxon>Embryophyta</taxon>
        <taxon>Tracheophyta</taxon>
        <taxon>Spermatophyta</taxon>
        <taxon>Magnoliopsida</taxon>
        <taxon>eudicotyledons</taxon>
        <taxon>Gunneridae</taxon>
        <taxon>Pentapetalae</taxon>
        <taxon>rosids</taxon>
        <taxon>malvids</taxon>
        <taxon>Myrtales</taxon>
        <taxon>Lythraceae</taxon>
        <taxon>Trapa</taxon>
    </lineage>
</organism>
<evidence type="ECO:0000313" key="2">
    <source>
        <dbReference type="Proteomes" id="UP001346149"/>
    </source>
</evidence>
<dbReference type="Proteomes" id="UP001346149">
    <property type="component" value="Unassembled WGS sequence"/>
</dbReference>
<accession>A0AAN7KY10</accession>
<sequence>MDHGRRLNEICNPLSLFLQVLSWTMSMESKMHFAGLEAANLVVGHFGYREFTINFLDDEDEHPIQVLPSFSRSLKELRSRLLFQIYLCNESIAGLLCNNVFLHTKHIMSRIRAPSD</sequence>
<proteinExistence type="predicted"/>
<evidence type="ECO:0000313" key="1">
    <source>
        <dbReference type="EMBL" id="KAK4775140.1"/>
    </source>
</evidence>
<gene>
    <name evidence="1" type="ORF">SAY86_010075</name>
</gene>